<accession>A0A1W9KQT5</accession>
<evidence type="ECO:0000313" key="7">
    <source>
        <dbReference type="Proteomes" id="UP000192505"/>
    </source>
</evidence>
<dbReference type="PRINTS" id="PR00039">
    <property type="entry name" value="HTHLYSR"/>
</dbReference>
<dbReference type="InterPro" id="IPR036388">
    <property type="entry name" value="WH-like_DNA-bd_sf"/>
</dbReference>
<comment type="caution">
    <text evidence="6">The sequence shown here is derived from an EMBL/GenBank/DDBJ whole genome shotgun (WGS) entry which is preliminary data.</text>
</comment>
<name>A0A1W9KQT5_9BURK</name>
<evidence type="ECO:0000256" key="3">
    <source>
        <dbReference type="ARBA" id="ARBA00023125"/>
    </source>
</evidence>
<keyword evidence="2" id="KW-0805">Transcription regulation</keyword>
<keyword evidence="4" id="KW-0804">Transcription</keyword>
<dbReference type="PROSITE" id="PS50931">
    <property type="entry name" value="HTH_LYSR"/>
    <property type="match status" value="1"/>
</dbReference>
<dbReference type="EMBL" id="MTEI01000015">
    <property type="protein sequence ID" value="OQW86581.1"/>
    <property type="molecule type" value="Genomic_DNA"/>
</dbReference>
<dbReference type="GO" id="GO:0005829">
    <property type="term" value="C:cytosol"/>
    <property type="evidence" value="ECO:0007669"/>
    <property type="project" value="TreeGrafter"/>
</dbReference>
<dbReference type="PANTHER" id="PTHR30419:SF8">
    <property type="entry name" value="NITROGEN ASSIMILATION TRANSCRIPTIONAL ACTIVATOR-RELATED"/>
    <property type="match status" value="1"/>
</dbReference>
<feature type="domain" description="HTH lysR-type" evidence="5">
    <location>
        <begin position="13"/>
        <end position="70"/>
    </location>
</feature>
<dbReference type="PANTHER" id="PTHR30419">
    <property type="entry name" value="HTH-TYPE TRANSCRIPTIONAL REGULATOR YBHD"/>
    <property type="match status" value="1"/>
</dbReference>
<evidence type="ECO:0000256" key="2">
    <source>
        <dbReference type="ARBA" id="ARBA00023015"/>
    </source>
</evidence>
<dbReference type="AlphaFoldDB" id="A0A1W9KQT5"/>
<dbReference type="FunFam" id="1.10.10.10:FF:000001">
    <property type="entry name" value="LysR family transcriptional regulator"/>
    <property type="match status" value="1"/>
</dbReference>
<dbReference type="InterPro" id="IPR037405">
    <property type="entry name" value="GbpR_PBP2"/>
</dbReference>
<dbReference type="Pfam" id="PF03466">
    <property type="entry name" value="LysR_substrate"/>
    <property type="match status" value="1"/>
</dbReference>
<dbReference type="Gene3D" id="3.40.190.290">
    <property type="match status" value="1"/>
</dbReference>
<dbReference type="Gene3D" id="1.10.10.10">
    <property type="entry name" value="Winged helix-like DNA-binding domain superfamily/Winged helix DNA-binding domain"/>
    <property type="match status" value="1"/>
</dbReference>
<reference evidence="6 7" key="1">
    <citation type="submission" date="2017-01" db="EMBL/GenBank/DDBJ databases">
        <title>Novel large sulfur bacteria in the metagenomes of groundwater-fed chemosynthetic microbial mats in the Lake Huron basin.</title>
        <authorList>
            <person name="Sharrar A.M."/>
            <person name="Flood B.E."/>
            <person name="Bailey J.V."/>
            <person name="Jones D.S."/>
            <person name="Biddanda B."/>
            <person name="Ruberg S.A."/>
            <person name="Marcus D.N."/>
            <person name="Dick G.J."/>
        </authorList>
    </citation>
    <scope>NUCLEOTIDE SEQUENCE [LARGE SCALE GENOMIC DNA]</scope>
    <source>
        <strain evidence="6">A7</strain>
    </source>
</reference>
<dbReference type="GO" id="GO:0003700">
    <property type="term" value="F:DNA-binding transcription factor activity"/>
    <property type="evidence" value="ECO:0007669"/>
    <property type="project" value="InterPro"/>
</dbReference>
<dbReference type="InterPro" id="IPR050950">
    <property type="entry name" value="HTH-type_LysR_regulators"/>
</dbReference>
<protein>
    <submittedName>
        <fullName evidence="6">LysR family transcriptional regulator</fullName>
    </submittedName>
</protein>
<evidence type="ECO:0000259" key="5">
    <source>
        <dbReference type="PROSITE" id="PS50931"/>
    </source>
</evidence>
<dbReference type="Proteomes" id="UP000192505">
    <property type="component" value="Unassembled WGS sequence"/>
</dbReference>
<dbReference type="InterPro" id="IPR000847">
    <property type="entry name" value="LysR_HTH_N"/>
</dbReference>
<organism evidence="6 7">
    <name type="scientific">Rhodoferax ferrireducens</name>
    <dbReference type="NCBI Taxonomy" id="192843"/>
    <lineage>
        <taxon>Bacteria</taxon>
        <taxon>Pseudomonadati</taxon>
        <taxon>Pseudomonadota</taxon>
        <taxon>Betaproteobacteria</taxon>
        <taxon>Burkholderiales</taxon>
        <taxon>Comamonadaceae</taxon>
        <taxon>Rhodoferax</taxon>
    </lineage>
</organism>
<proteinExistence type="inferred from homology"/>
<dbReference type="InterPro" id="IPR036390">
    <property type="entry name" value="WH_DNA-bd_sf"/>
</dbReference>
<dbReference type="Pfam" id="PF00126">
    <property type="entry name" value="HTH_1"/>
    <property type="match status" value="1"/>
</dbReference>
<dbReference type="SUPFAM" id="SSF53850">
    <property type="entry name" value="Periplasmic binding protein-like II"/>
    <property type="match status" value="1"/>
</dbReference>
<gene>
    <name evidence="6" type="ORF">BWK72_17045</name>
</gene>
<dbReference type="GO" id="GO:0003677">
    <property type="term" value="F:DNA binding"/>
    <property type="evidence" value="ECO:0007669"/>
    <property type="project" value="UniProtKB-KW"/>
</dbReference>
<evidence type="ECO:0000256" key="1">
    <source>
        <dbReference type="ARBA" id="ARBA00009437"/>
    </source>
</evidence>
<keyword evidence="3" id="KW-0238">DNA-binding</keyword>
<sequence>MTNYTHWLIRARLKTRQLLLVVALSEEGNIHRAAQVLNMTQPAASKLLKDLEDVLGVQLFERLPRGMRPTWYGETLIRHARAALNSLNQANEELQAAKLGQFGQASLGAITAPGVMLLPPTIAAVKQANPHLRITIQIESSNVLIEQLYRGTLDVMIGRLSEEHDASDLRYEIIGDEPVCAVARPGHPLFAIDKLVLTDLLDFCWIVPPVGSVMRHKFDLMFQELDLQQLTNRVETGSLLFLTKMMQQSDMVSIMALDVARYYADHGLLRILPVVLPCEMEPFGFITRRDKPLSPAAQVLLSALKTSALAVYGPKGAVSAS</sequence>
<comment type="similarity">
    <text evidence="1">Belongs to the LysR transcriptional regulatory family.</text>
</comment>
<dbReference type="SUPFAM" id="SSF46785">
    <property type="entry name" value="Winged helix' DNA-binding domain"/>
    <property type="match status" value="1"/>
</dbReference>
<evidence type="ECO:0000313" key="6">
    <source>
        <dbReference type="EMBL" id="OQW86581.1"/>
    </source>
</evidence>
<dbReference type="InterPro" id="IPR005119">
    <property type="entry name" value="LysR_subst-bd"/>
</dbReference>
<dbReference type="CDD" id="cd08435">
    <property type="entry name" value="PBP2_GbpR"/>
    <property type="match status" value="1"/>
</dbReference>
<evidence type="ECO:0000256" key="4">
    <source>
        <dbReference type="ARBA" id="ARBA00023163"/>
    </source>
</evidence>